<keyword evidence="2" id="KW-1185">Reference proteome</keyword>
<dbReference type="RefSeq" id="WP_121199423.1">
    <property type="nucleotide sequence ID" value="NZ_RBKU01000001.1"/>
</dbReference>
<organism evidence="1 2">
    <name type="scientific">Mucilaginibacter gracilis</name>
    <dbReference type="NCBI Taxonomy" id="423350"/>
    <lineage>
        <taxon>Bacteria</taxon>
        <taxon>Pseudomonadati</taxon>
        <taxon>Bacteroidota</taxon>
        <taxon>Sphingobacteriia</taxon>
        <taxon>Sphingobacteriales</taxon>
        <taxon>Sphingobacteriaceae</taxon>
        <taxon>Mucilaginibacter</taxon>
    </lineage>
</organism>
<reference evidence="1 2" key="1">
    <citation type="submission" date="2018-10" db="EMBL/GenBank/DDBJ databases">
        <title>Genomic Encyclopedia of Archaeal and Bacterial Type Strains, Phase II (KMG-II): from individual species to whole genera.</title>
        <authorList>
            <person name="Goeker M."/>
        </authorList>
    </citation>
    <scope>NUCLEOTIDE SEQUENCE [LARGE SCALE GENOMIC DNA]</scope>
    <source>
        <strain evidence="1 2">DSM 18602</strain>
    </source>
</reference>
<dbReference type="EMBL" id="RBKU01000001">
    <property type="protein sequence ID" value="RKR83987.1"/>
    <property type="molecule type" value="Genomic_DNA"/>
</dbReference>
<protein>
    <submittedName>
        <fullName evidence="1">Uncharacterized protein</fullName>
    </submittedName>
</protein>
<evidence type="ECO:0000313" key="1">
    <source>
        <dbReference type="EMBL" id="RKR83987.1"/>
    </source>
</evidence>
<dbReference type="OrthoDB" id="797851at2"/>
<gene>
    <name evidence="1" type="ORF">BDD43_4203</name>
</gene>
<comment type="caution">
    <text evidence="1">The sequence shown here is derived from an EMBL/GenBank/DDBJ whole genome shotgun (WGS) entry which is preliminary data.</text>
</comment>
<dbReference type="AlphaFoldDB" id="A0A495J4V2"/>
<proteinExistence type="predicted"/>
<accession>A0A495J4V2</accession>
<name>A0A495J4V2_9SPHI</name>
<dbReference type="Proteomes" id="UP000268007">
    <property type="component" value="Unassembled WGS sequence"/>
</dbReference>
<evidence type="ECO:0000313" key="2">
    <source>
        <dbReference type="Proteomes" id="UP000268007"/>
    </source>
</evidence>
<sequence>MEDENPDDVYAVAEDPAPFEPEDINIVNLRDLQWNVINLDSTRFNIYIYLFKEPFCLIDLH</sequence>